<protein>
    <submittedName>
        <fullName evidence="1">Uncharacterized protein</fullName>
    </submittedName>
</protein>
<dbReference type="AlphaFoldDB" id="A0A4S4DAA1"/>
<accession>A0A4S4DAA1</accession>
<dbReference type="Proteomes" id="UP000306102">
    <property type="component" value="Unassembled WGS sequence"/>
</dbReference>
<dbReference type="EMBL" id="SDRB02011945">
    <property type="protein sequence ID" value="THF99460.1"/>
    <property type="molecule type" value="Genomic_DNA"/>
</dbReference>
<name>A0A4S4DAA1_CAMSN</name>
<proteinExistence type="predicted"/>
<evidence type="ECO:0000313" key="2">
    <source>
        <dbReference type="Proteomes" id="UP000306102"/>
    </source>
</evidence>
<keyword evidence="2" id="KW-1185">Reference proteome</keyword>
<reference evidence="1 2" key="1">
    <citation type="journal article" date="2018" name="Proc. Natl. Acad. Sci. U.S.A.">
        <title>Draft genome sequence of Camellia sinensis var. sinensis provides insights into the evolution of the tea genome and tea quality.</title>
        <authorList>
            <person name="Wei C."/>
            <person name="Yang H."/>
            <person name="Wang S."/>
            <person name="Zhao J."/>
            <person name="Liu C."/>
            <person name="Gao L."/>
            <person name="Xia E."/>
            <person name="Lu Y."/>
            <person name="Tai Y."/>
            <person name="She G."/>
            <person name="Sun J."/>
            <person name="Cao H."/>
            <person name="Tong W."/>
            <person name="Gao Q."/>
            <person name="Li Y."/>
            <person name="Deng W."/>
            <person name="Jiang X."/>
            <person name="Wang W."/>
            <person name="Chen Q."/>
            <person name="Zhang S."/>
            <person name="Li H."/>
            <person name="Wu J."/>
            <person name="Wang P."/>
            <person name="Li P."/>
            <person name="Shi C."/>
            <person name="Zheng F."/>
            <person name="Jian J."/>
            <person name="Huang B."/>
            <person name="Shan D."/>
            <person name="Shi M."/>
            <person name="Fang C."/>
            <person name="Yue Y."/>
            <person name="Li F."/>
            <person name="Li D."/>
            <person name="Wei S."/>
            <person name="Han B."/>
            <person name="Jiang C."/>
            <person name="Yin Y."/>
            <person name="Xia T."/>
            <person name="Zhang Z."/>
            <person name="Bennetzen J.L."/>
            <person name="Zhao S."/>
            <person name="Wan X."/>
        </authorList>
    </citation>
    <scope>NUCLEOTIDE SEQUENCE [LARGE SCALE GENOMIC DNA]</scope>
    <source>
        <strain evidence="2">cv. Shuchazao</strain>
        <tissue evidence="1">Leaf</tissue>
    </source>
</reference>
<organism evidence="1 2">
    <name type="scientific">Camellia sinensis var. sinensis</name>
    <name type="common">China tea</name>
    <dbReference type="NCBI Taxonomy" id="542762"/>
    <lineage>
        <taxon>Eukaryota</taxon>
        <taxon>Viridiplantae</taxon>
        <taxon>Streptophyta</taxon>
        <taxon>Embryophyta</taxon>
        <taxon>Tracheophyta</taxon>
        <taxon>Spermatophyta</taxon>
        <taxon>Magnoliopsida</taxon>
        <taxon>eudicotyledons</taxon>
        <taxon>Gunneridae</taxon>
        <taxon>Pentapetalae</taxon>
        <taxon>asterids</taxon>
        <taxon>Ericales</taxon>
        <taxon>Theaceae</taxon>
        <taxon>Camellia</taxon>
    </lineage>
</organism>
<sequence length="177" mass="19835">MMVMAKEKDVDGNDDVLMVMMLLLMKMFVDDDVLMHTYIHSSMFGGGLVTVPVNSPHLRKSGSRPVVSDLGTSELGNSADEGFSHLLDANEMKGVSTPLGTAATILPSPILLWRFKEDEEEEKKTMMVMAKEEDVDSNDDVLMVMMLLLMKMFVDDDVLMVMMLLLMKMFADEDVCR</sequence>
<dbReference type="STRING" id="542762.A0A4S4DAA1"/>
<evidence type="ECO:0000313" key="1">
    <source>
        <dbReference type="EMBL" id="THF99460.1"/>
    </source>
</evidence>
<gene>
    <name evidence="1" type="ORF">TEA_016332</name>
</gene>
<comment type="caution">
    <text evidence="1">The sequence shown here is derived from an EMBL/GenBank/DDBJ whole genome shotgun (WGS) entry which is preliminary data.</text>
</comment>